<feature type="transmembrane region" description="Helical" evidence="8">
    <location>
        <begin position="137"/>
        <end position="159"/>
    </location>
</feature>
<keyword evidence="2 8" id="KW-0813">Transport</keyword>
<dbReference type="EMBL" id="MKIE01000006">
    <property type="protein sequence ID" value="OHW61899.1"/>
    <property type="molecule type" value="Genomic_DNA"/>
</dbReference>
<feature type="transmembrane region" description="Helical" evidence="8">
    <location>
        <begin position="94"/>
        <end position="117"/>
    </location>
</feature>
<evidence type="ECO:0000256" key="3">
    <source>
        <dbReference type="ARBA" id="ARBA00022475"/>
    </source>
</evidence>
<keyword evidence="3" id="KW-1003">Cell membrane</keyword>
<accession>A0A1S1V836</accession>
<dbReference type="Gene3D" id="1.10.3720.10">
    <property type="entry name" value="MetI-like"/>
    <property type="match status" value="2"/>
</dbReference>
<gene>
    <name evidence="10" type="primary">modB_2</name>
    <name evidence="10" type="ORF">EUAN_16620</name>
</gene>
<dbReference type="GO" id="GO:0005886">
    <property type="term" value="C:plasma membrane"/>
    <property type="evidence" value="ECO:0007669"/>
    <property type="project" value="UniProtKB-SubCell"/>
</dbReference>
<evidence type="ECO:0000256" key="6">
    <source>
        <dbReference type="ARBA" id="ARBA00022989"/>
    </source>
</evidence>
<sequence>MAKLKIGKKKIDLWTVLSTLFTLLIVVPSLSIFANLFGKGNQNWNHIVDNMLASYVANSLWLALWTGLFSLLVGVSLAWLVTMYEFPFRKFLKWGLVLPLTIPPNIGAYTYYGMLGYTGIIQTTLRNQFGISVEPGAMNIASLGGAVFIFAIFLFPYIYMITKSFFEKNVYSLIENSRVLGRGSIYTFFKVAVPISRGAIVSGVTLVVLELLNDYGVVQYFGIPAFSTAIFTTWFSMGDLNTAVRLASILMSIALSLVLLEKLLRGRRRYSETNSRGRRAKRKKLGSKAGILASAYGLLVFALGFGIPVMQMVYWAAKSYSNVLNAEFMGYTLSTVAMALSGAAIIAVIALVIGNYNRMANSSISKIYSKVTILGYSIPGAVIAVGVIVSFIALDGLLYPAYKWFDPDSKKLVLSSSVVMLGFAYVVRFLGVGFGPIESGYDRMGNRYLEASRTLGMNTVETFFKVDVPILKGSIMTAISLVFLEIIKELPLTLILRPFNFHTLATRSYQYANDEMLPESAVPSLMIVAIGLLSVYIIQNAGRRKR</sequence>
<feature type="transmembrane region" description="Helical" evidence="8">
    <location>
        <begin position="12"/>
        <end position="34"/>
    </location>
</feature>
<keyword evidence="6 8" id="KW-1133">Transmembrane helix</keyword>
<feature type="transmembrane region" description="Helical" evidence="8">
    <location>
        <begin position="217"/>
        <end position="237"/>
    </location>
</feature>
<dbReference type="GO" id="GO:0055085">
    <property type="term" value="P:transmembrane transport"/>
    <property type="evidence" value="ECO:0007669"/>
    <property type="project" value="InterPro"/>
</dbReference>
<reference evidence="10 11" key="1">
    <citation type="submission" date="2016-09" db="EMBL/GenBank/DDBJ databases">
        <title>Genome sequence of Eubacterium angustum.</title>
        <authorList>
            <person name="Poehlein A."/>
            <person name="Daniel R."/>
        </authorList>
    </citation>
    <scope>NUCLEOTIDE SEQUENCE [LARGE SCALE GENOMIC DNA]</scope>
    <source>
        <strain evidence="10 11">DSM 1989</strain>
    </source>
</reference>
<evidence type="ECO:0000313" key="10">
    <source>
        <dbReference type="EMBL" id="OHW61899.1"/>
    </source>
</evidence>
<dbReference type="PANTHER" id="PTHR43357:SF3">
    <property type="entry name" value="FE(3+)-TRANSPORT SYSTEM PERMEASE PROTEIN FBPB 2"/>
    <property type="match status" value="1"/>
</dbReference>
<proteinExistence type="inferred from homology"/>
<feature type="transmembrane region" description="Helical" evidence="8">
    <location>
        <begin position="328"/>
        <end position="353"/>
    </location>
</feature>
<evidence type="ECO:0000256" key="2">
    <source>
        <dbReference type="ARBA" id="ARBA00022448"/>
    </source>
</evidence>
<evidence type="ECO:0000313" key="11">
    <source>
        <dbReference type="Proteomes" id="UP000180254"/>
    </source>
</evidence>
<feature type="domain" description="ABC transmembrane type-1" evidence="9">
    <location>
        <begin position="332"/>
        <end position="538"/>
    </location>
</feature>
<organism evidence="10 11">
    <name type="scientific">Andreesenia angusta</name>
    <dbReference type="NCBI Taxonomy" id="39480"/>
    <lineage>
        <taxon>Bacteria</taxon>
        <taxon>Bacillati</taxon>
        <taxon>Bacillota</taxon>
        <taxon>Tissierellia</taxon>
        <taxon>Tissierellales</taxon>
        <taxon>Gottschalkiaceae</taxon>
        <taxon>Andreesenia</taxon>
    </lineage>
</organism>
<dbReference type="STRING" id="39480.EUAN_16620"/>
<dbReference type="PROSITE" id="PS50928">
    <property type="entry name" value="ABC_TM1"/>
    <property type="match status" value="2"/>
</dbReference>
<evidence type="ECO:0000256" key="4">
    <source>
        <dbReference type="ARBA" id="ARBA00022519"/>
    </source>
</evidence>
<evidence type="ECO:0000259" key="9">
    <source>
        <dbReference type="PROSITE" id="PS50928"/>
    </source>
</evidence>
<dbReference type="Proteomes" id="UP000180254">
    <property type="component" value="Unassembled WGS sequence"/>
</dbReference>
<dbReference type="InterPro" id="IPR035906">
    <property type="entry name" value="MetI-like_sf"/>
</dbReference>
<feature type="domain" description="ABC transmembrane type-1" evidence="9">
    <location>
        <begin position="56"/>
        <end position="259"/>
    </location>
</feature>
<feature type="transmembrane region" description="Helical" evidence="8">
    <location>
        <begin position="414"/>
        <end position="437"/>
    </location>
</feature>
<dbReference type="SUPFAM" id="SSF161098">
    <property type="entry name" value="MetI-like"/>
    <property type="match status" value="2"/>
</dbReference>
<feature type="transmembrane region" description="Helical" evidence="8">
    <location>
        <begin position="475"/>
        <end position="496"/>
    </location>
</feature>
<evidence type="ECO:0000256" key="1">
    <source>
        <dbReference type="ARBA" id="ARBA00004429"/>
    </source>
</evidence>
<dbReference type="Pfam" id="PF00528">
    <property type="entry name" value="BPD_transp_1"/>
    <property type="match status" value="2"/>
</dbReference>
<evidence type="ECO:0000256" key="8">
    <source>
        <dbReference type="RuleBase" id="RU363032"/>
    </source>
</evidence>
<keyword evidence="5 8" id="KW-0812">Transmembrane</keyword>
<keyword evidence="11" id="KW-1185">Reference proteome</keyword>
<name>A0A1S1V836_9FIRM</name>
<feature type="transmembrane region" description="Helical" evidence="8">
    <location>
        <begin position="60"/>
        <end position="82"/>
    </location>
</feature>
<comment type="similarity">
    <text evidence="8">Belongs to the binding-protein-dependent transport system permease family.</text>
</comment>
<keyword evidence="7 8" id="KW-0472">Membrane</keyword>
<protein>
    <submittedName>
        <fullName evidence="10">Molybdenum transport system permease protein ModB</fullName>
    </submittedName>
</protein>
<comment type="caution">
    <text evidence="10">The sequence shown here is derived from an EMBL/GenBank/DDBJ whole genome shotgun (WGS) entry which is preliminary data.</text>
</comment>
<feature type="transmembrane region" description="Helical" evidence="8">
    <location>
        <begin position="373"/>
        <end position="394"/>
    </location>
</feature>
<keyword evidence="4" id="KW-0997">Cell inner membrane</keyword>
<feature type="transmembrane region" description="Helical" evidence="8">
    <location>
        <begin position="516"/>
        <end position="538"/>
    </location>
</feature>
<evidence type="ECO:0000256" key="5">
    <source>
        <dbReference type="ARBA" id="ARBA00022692"/>
    </source>
</evidence>
<dbReference type="PANTHER" id="PTHR43357">
    <property type="entry name" value="INNER MEMBRANE ABC TRANSPORTER PERMEASE PROTEIN YDCV"/>
    <property type="match status" value="1"/>
</dbReference>
<dbReference type="RefSeq" id="WP_084655842.1">
    <property type="nucleotide sequence ID" value="NZ_MKIE01000006.1"/>
</dbReference>
<dbReference type="AlphaFoldDB" id="A0A1S1V836"/>
<dbReference type="InterPro" id="IPR000515">
    <property type="entry name" value="MetI-like"/>
</dbReference>
<evidence type="ECO:0000256" key="7">
    <source>
        <dbReference type="ARBA" id="ARBA00023136"/>
    </source>
</evidence>
<dbReference type="OrthoDB" id="9787541at2"/>
<comment type="subcellular location">
    <subcellularLocation>
        <location evidence="1">Cell inner membrane</location>
        <topology evidence="1">Multi-pass membrane protein</topology>
    </subcellularLocation>
    <subcellularLocation>
        <location evidence="8">Cell membrane</location>
        <topology evidence="8">Multi-pass membrane protein</topology>
    </subcellularLocation>
</comment>
<feature type="transmembrane region" description="Helical" evidence="8">
    <location>
        <begin position="285"/>
        <end position="308"/>
    </location>
</feature>
<dbReference type="CDD" id="cd06261">
    <property type="entry name" value="TM_PBP2"/>
    <property type="match status" value="2"/>
</dbReference>